<protein>
    <submittedName>
        <fullName evidence="1">Uncharacterized protein</fullName>
    </submittedName>
</protein>
<sequence>MTLMNTLTPSVNGPSDPQVAKLGDRINAAARKAGIDTALFQVALAYPGTELEDEMIALLVRFAKKASGIVTPVRAQNSGLVPSGWQVTKDDPEGDINLANLDYSSGPVQAGETYISGDTMLARKGNAYGSLGFAAAKLKQQEEGKEIFPVESRGKHYFIMPRTVLLDGGRGRRVAYFYWDGRRWVLYFRYLHRNFRGSDRFVRSSELPSVA</sequence>
<comment type="caution">
    <text evidence="1">The sequence shown here is derived from an EMBL/GenBank/DDBJ whole genome shotgun (WGS) entry which is preliminary data.</text>
</comment>
<evidence type="ECO:0000313" key="1">
    <source>
        <dbReference type="EMBL" id="OGF22089.1"/>
    </source>
</evidence>
<evidence type="ECO:0000313" key="2">
    <source>
        <dbReference type="Proteomes" id="UP000176877"/>
    </source>
</evidence>
<name>A0A1F5S5Y7_9BACT</name>
<dbReference type="Proteomes" id="UP000176877">
    <property type="component" value="Unassembled WGS sequence"/>
</dbReference>
<organism evidence="1 2">
    <name type="scientific">Candidatus Falkowbacteria bacterium RIFCSPHIGHO2_02_FULL_42_9</name>
    <dbReference type="NCBI Taxonomy" id="1797986"/>
    <lineage>
        <taxon>Bacteria</taxon>
        <taxon>Candidatus Falkowiibacteriota</taxon>
    </lineage>
</organism>
<reference evidence="1 2" key="1">
    <citation type="journal article" date="2016" name="Nat. Commun.">
        <title>Thousands of microbial genomes shed light on interconnected biogeochemical processes in an aquifer system.</title>
        <authorList>
            <person name="Anantharaman K."/>
            <person name="Brown C.T."/>
            <person name="Hug L.A."/>
            <person name="Sharon I."/>
            <person name="Castelle C.J."/>
            <person name="Probst A.J."/>
            <person name="Thomas B.C."/>
            <person name="Singh A."/>
            <person name="Wilkins M.J."/>
            <person name="Karaoz U."/>
            <person name="Brodie E.L."/>
            <person name="Williams K.H."/>
            <person name="Hubbard S.S."/>
            <person name="Banfield J.F."/>
        </authorList>
    </citation>
    <scope>NUCLEOTIDE SEQUENCE [LARGE SCALE GENOMIC DNA]</scope>
</reference>
<gene>
    <name evidence="1" type="ORF">A3D45_02400</name>
</gene>
<accession>A0A1F5S5Y7</accession>
<proteinExistence type="predicted"/>
<dbReference type="AlphaFoldDB" id="A0A1F5S5Y7"/>
<dbReference type="EMBL" id="MFFT01000065">
    <property type="protein sequence ID" value="OGF22089.1"/>
    <property type="molecule type" value="Genomic_DNA"/>
</dbReference>